<feature type="coiled-coil region" evidence="1">
    <location>
        <begin position="89"/>
        <end position="152"/>
    </location>
</feature>
<sequence>MSGHFPRLNLDRPTDLDYVLHAIDQHAHKVAQMEFGSELERDKALKAVVDKMIKRLTGAMKAKIERNLLYNGMSPSEYARHSKGVEPFDEDLSRRLQVLNDQANTLTTEVIAFRKALPTRRAQAMEKRAAVIRALEAKKEEQRRALEKEHALKLREQSKPIATDLKRKAEVADTLKHSVVDITSLQVSILEQATAANEQARLVKRLRTMPLNEKSIPH</sequence>
<accession>A0A5C3E4A8</accession>
<evidence type="ECO:0000256" key="1">
    <source>
        <dbReference type="SAM" id="Coils"/>
    </source>
</evidence>
<reference evidence="2 3" key="1">
    <citation type="submission" date="2018-03" db="EMBL/GenBank/DDBJ databases">
        <authorList>
            <person name="Guldener U."/>
        </authorList>
    </citation>
    <scope>NUCLEOTIDE SEQUENCE [LARGE SCALE GENOMIC DNA]</scope>
    <source>
        <strain evidence="2 3">NBRC100155</strain>
    </source>
</reference>
<dbReference type="EMBL" id="OOIN01000007">
    <property type="protein sequence ID" value="SPO24396.1"/>
    <property type="molecule type" value="Genomic_DNA"/>
</dbReference>
<dbReference type="GO" id="GO:0000776">
    <property type="term" value="C:kinetochore"/>
    <property type="evidence" value="ECO:0007669"/>
    <property type="project" value="InterPro"/>
</dbReference>
<dbReference type="OrthoDB" id="3354845at2759"/>
<gene>
    <name evidence="2" type="ORF">UTRI_03664</name>
</gene>
<evidence type="ECO:0000313" key="3">
    <source>
        <dbReference type="Proteomes" id="UP000324022"/>
    </source>
</evidence>
<protein>
    <submittedName>
        <fullName evidence="2">Uncharacterized protein</fullName>
    </submittedName>
</protein>
<name>A0A5C3E4A8_9BASI</name>
<dbReference type="InterPro" id="IPR013950">
    <property type="entry name" value="Mis14/Nsl1"/>
</dbReference>
<keyword evidence="1" id="KW-0175">Coiled coil</keyword>
<dbReference type="Pfam" id="PF08641">
    <property type="entry name" value="Mis14"/>
    <property type="match status" value="1"/>
</dbReference>
<proteinExistence type="predicted"/>
<keyword evidence="3" id="KW-1185">Reference proteome</keyword>
<evidence type="ECO:0000313" key="2">
    <source>
        <dbReference type="EMBL" id="SPO24396.1"/>
    </source>
</evidence>
<dbReference type="AlphaFoldDB" id="A0A5C3E4A8"/>
<dbReference type="GO" id="GO:0000070">
    <property type="term" value="P:mitotic sister chromatid segregation"/>
    <property type="evidence" value="ECO:0007669"/>
    <property type="project" value="InterPro"/>
</dbReference>
<dbReference type="Proteomes" id="UP000324022">
    <property type="component" value="Unassembled WGS sequence"/>
</dbReference>
<organism evidence="2 3">
    <name type="scientific">Ustilago trichophora</name>
    <dbReference type="NCBI Taxonomy" id="86804"/>
    <lineage>
        <taxon>Eukaryota</taxon>
        <taxon>Fungi</taxon>
        <taxon>Dikarya</taxon>
        <taxon>Basidiomycota</taxon>
        <taxon>Ustilaginomycotina</taxon>
        <taxon>Ustilaginomycetes</taxon>
        <taxon>Ustilaginales</taxon>
        <taxon>Ustilaginaceae</taxon>
        <taxon>Ustilago</taxon>
    </lineage>
</organism>